<dbReference type="Gene3D" id="1.10.10.10">
    <property type="entry name" value="Winged helix-like DNA-binding domain superfamily/Winged helix DNA-binding domain"/>
    <property type="match status" value="1"/>
</dbReference>
<comment type="similarity">
    <text evidence="2 9">Belongs to the MGMT family.</text>
</comment>
<keyword evidence="6 9" id="KW-0227">DNA damage</keyword>
<comment type="subcellular location">
    <subcellularLocation>
        <location evidence="9">Cytoplasm</location>
    </subcellularLocation>
</comment>
<dbReference type="CDD" id="cd06445">
    <property type="entry name" value="ATase"/>
    <property type="match status" value="1"/>
</dbReference>
<dbReference type="PROSITE" id="PS00374">
    <property type="entry name" value="MGMT"/>
    <property type="match status" value="1"/>
</dbReference>
<dbReference type="EMBL" id="ACZR01000002">
    <property type="protein sequence ID" value="EEX51093.1"/>
    <property type="molecule type" value="Genomic_DNA"/>
</dbReference>
<dbReference type="SUPFAM" id="SSF46767">
    <property type="entry name" value="Methylated DNA-protein cysteine methyltransferase, C-terminal domain"/>
    <property type="match status" value="1"/>
</dbReference>
<evidence type="ECO:0000256" key="8">
    <source>
        <dbReference type="ARBA" id="ARBA00049348"/>
    </source>
</evidence>
<reference evidence="12 13" key="1">
    <citation type="submission" date="2009-10" db="EMBL/GenBank/DDBJ databases">
        <authorList>
            <person name="Muzny D."/>
            <person name="Qin X."/>
            <person name="Deng J."/>
            <person name="Jiang H."/>
            <person name="Liu Y."/>
            <person name="Qu J."/>
            <person name="Song X.-Z."/>
            <person name="Zhang L."/>
            <person name="Thornton R."/>
            <person name="Coyle M."/>
            <person name="Francisco L."/>
            <person name="Jackson L."/>
            <person name="Javaid M."/>
            <person name="Korchina V."/>
            <person name="Kovar C."/>
            <person name="Mata R."/>
            <person name="Mathew T."/>
            <person name="Ngo R."/>
            <person name="Nguyen L."/>
            <person name="Nguyen N."/>
            <person name="Okwuonu G."/>
            <person name="Ongeri F."/>
            <person name="Pham C."/>
            <person name="Simmons D."/>
            <person name="Wilczek-Boney K."/>
            <person name="Hale W."/>
            <person name="Jakkamsetti A."/>
            <person name="Pham P."/>
            <person name="Ruth R."/>
            <person name="San Lucas F."/>
            <person name="Warren J."/>
            <person name="Zhang J."/>
            <person name="Zhao Z."/>
            <person name="Zhou C."/>
            <person name="Zhu D."/>
            <person name="Lee S."/>
            <person name="Bess C."/>
            <person name="Blankenburg K."/>
            <person name="Forbes L."/>
            <person name="Fu Q."/>
            <person name="Gubbala S."/>
            <person name="Hirani K."/>
            <person name="Jayaseelan J.C."/>
            <person name="Lara F."/>
            <person name="Munidasa M."/>
            <person name="Palculict T."/>
            <person name="Patil S."/>
            <person name="Pu L.-L."/>
            <person name="Saada N."/>
            <person name="Tang L."/>
            <person name="Weissenberger G."/>
            <person name="Zhu Y."/>
            <person name="Hemphill L."/>
            <person name="Shang Y."/>
            <person name="Youmans B."/>
            <person name="Ayvaz T."/>
            <person name="Ross M."/>
            <person name="Santibanez J."/>
            <person name="Aqrawi P."/>
            <person name="Gross S."/>
            <person name="Joshi V."/>
            <person name="Fowler G."/>
            <person name="Nazareth L."/>
            <person name="Reid J."/>
            <person name="Worley K."/>
            <person name="Petrosino J."/>
            <person name="Highlander S."/>
            <person name="Gibbs R."/>
        </authorList>
    </citation>
    <scope>NUCLEOTIDE SEQUENCE [LARGE SCALE GENOMIC DNA]</scope>
    <source>
        <strain evidence="12 13">ATCC 43325</strain>
    </source>
</reference>
<comment type="catalytic activity">
    <reaction evidence="8 9">
        <text>a 6-O-methyl-2'-deoxyguanosine in DNA + L-cysteinyl-[protein] = S-methyl-L-cysteinyl-[protein] + a 2'-deoxyguanosine in DNA</text>
        <dbReference type="Rhea" id="RHEA:24000"/>
        <dbReference type="Rhea" id="RHEA-COMP:10131"/>
        <dbReference type="Rhea" id="RHEA-COMP:10132"/>
        <dbReference type="Rhea" id="RHEA-COMP:11367"/>
        <dbReference type="Rhea" id="RHEA-COMP:11368"/>
        <dbReference type="ChEBI" id="CHEBI:29950"/>
        <dbReference type="ChEBI" id="CHEBI:82612"/>
        <dbReference type="ChEBI" id="CHEBI:85445"/>
        <dbReference type="ChEBI" id="CHEBI:85448"/>
        <dbReference type="EC" id="2.1.1.63"/>
    </reaction>
</comment>
<comment type="miscellaneous">
    <text evidence="9">This enzyme catalyzes only one turnover and therefore is not strictly catalytic. According to one definition, an enzyme is a biocatalyst that acts repeatedly and over many reaction cycles.</text>
</comment>
<dbReference type="InterPro" id="IPR036631">
    <property type="entry name" value="MGMT_N_sf"/>
</dbReference>
<keyword evidence="7 9" id="KW-0234">DNA repair</keyword>
<name>C9PMQ9_9PAST</name>
<comment type="function">
    <text evidence="9">Involved in the cellular defense against the biological effects of O6-methylguanine (O6-MeG) and O4-methylthymine (O4-MeT) in DNA. Repairs the methylated nucleobase in DNA by stoichiometrically transferring the methyl group to a cysteine residue in the enzyme. This is a suicide reaction: the enzyme is irreversibly inactivated.</text>
</comment>
<evidence type="ECO:0000256" key="9">
    <source>
        <dbReference type="HAMAP-Rule" id="MF_00772"/>
    </source>
</evidence>
<dbReference type="GO" id="GO:0005737">
    <property type="term" value="C:cytoplasm"/>
    <property type="evidence" value="ECO:0007669"/>
    <property type="project" value="UniProtKB-SubCell"/>
</dbReference>
<dbReference type="GO" id="GO:0032259">
    <property type="term" value="P:methylation"/>
    <property type="evidence" value="ECO:0007669"/>
    <property type="project" value="UniProtKB-KW"/>
</dbReference>
<dbReference type="EC" id="2.1.1.63" evidence="9"/>
<dbReference type="GO" id="GO:0003908">
    <property type="term" value="F:methylated-DNA-[protein]-cysteine S-methyltransferase activity"/>
    <property type="evidence" value="ECO:0007669"/>
    <property type="project" value="UniProtKB-UniRule"/>
</dbReference>
<dbReference type="InterPro" id="IPR036388">
    <property type="entry name" value="WH-like_DNA-bd_sf"/>
</dbReference>
<comment type="catalytic activity">
    <reaction evidence="1 9">
        <text>a 4-O-methyl-thymidine in DNA + L-cysteinyl-[protein] = a thymidine in DNA + S-methyl-L-cysteinyl-[protein]</text>
        <dbReference type="Rhea" id="RHEA:53428"/>
        <dbReference type="Rhea" id="RHEA-COMP:10131"/>
        <dbReference type="Rhea" id="RHEA-COMP:10132"/>
        <dbReference type="Rhea" id="RHEA-COMP:13555"/>
        <dbReference type="Rhea" id="RHEA-COMP:13556"/>
        <dbReference type="ChEBI" id="CHEBI:29950"/>
        <dbReference type="ChEBI" id="CHEBI:82612"/>
        <dbReference type="ChEBI" id="CHEBI:137386"/>
        <dbReference type="ChEBI" id="CHEBI:137387"/>
        <dbReference type="EC" id="2.1.1.63"/>
    </reaction>
</comment>
<evidence type="ECO:0000256" key="2">
    <source>
        <dbReference type="ARBA" id="ARBA00008711"/>
    </source>
</evidence>
<feature type="domain" description="Methylguanine DNA methyltransferase ribonuclease-like" evidence="11">
    <location>
        <begin position="7"/>
        <end position="57"/>
    </location>
</feature>
<dbReference type="AlphaFoldDB" id="C9PMQ9"/>
<evidence type="ECO:0000256" key="6">
    <source>
        <dbReference type="ARBA" id="ARBA00022763"/>
    </source>
</evidence>
<dbReference type="InterPro" id="IPR001497">
    <property type="entry name" value="MethylDNA_cys_MeTrfase_AS"/>
</dbReference>
<feature type="domain" description="Methylated-DNA-[protein]-cysteine S-methyltransferase DNA binding" evidence="10">
    <location>
        <begin position="62"/>
        <end position="141"/>
    </location>
</feature>
<comment type="caution">
    <text evidence="12">The sequence shown here is derived from an EMBL/GenBank/DDBJ whole genome shotgun (WGS) entry which is preliminary data.</text>
</comment>
<dbReference type="InterPro" id="IPR036217">
    <property type="entry name" value="MethylDNA_cys_MeTrfase_DNAb"/>
</dbReference>
<evidence type="ECO:0000256" key="7">
    <source>
        <dbReference type="ARBA" id="ARBA00023204"/>
    </source>
</evidence>
<evidence type="ECO:0000313" key="13">
    <source>
        <dbReference type="Proteomes" id="UP000005519"/>
    </source>
</evidence>
<sequence>MLGQKGKLTNLDFEQEQIPPHPAWIFDENQPLFLQVKQSLDRYFAGEKESFQSIPLLLQGTEFQCKVWQALRHVPYGQYSSYGELAKQIYNPNAVRAVGGAVGRNPISIIIPCHRILGKDHTLTGFGGGLPTKRYLLQLEQISYVDKGVEFVKPKLLKKYREK</sequence>
<evidence type="ECO:0000259" key="10">
    <source>
        <dbReference type="Pfam" id="PF01035"/>
    </source>
</evidence>
<dbReference type="GO" id="GO:0006307">
    <property type="term" value="P:DNA alkylation repair"/>
    <property type="evidence" value="ECO:0007669"/>
    <property type="project" value="UniProtKB-UniRule"/>
</dbReference>
<accession>C9PMQ9</accession>
<evidence type="ECO:0000256" key="4">
    <source>
        <dbReference type="ARBA" id="ARBA00022603"/>
    </source>
</evidence>
<proteinExistence type="inferred from homology"/>
<keyword evidence="3 9" id="KW-0963">Cytoplasm</keyword>
<dbReference type="Pfam" id="PF01035">
    <property type="entry name" value="DNA_binding_1"/>
    <property type="match status" value="1"/>
</dbReference>
<dbReference type="Pfam" id="PF02870">
    <property type="entry name" value="Methyltransf_1N"/>
    <property type="match status" value="1"/>
</dbReference>
<dbReference type="HAMAP" id="MF_00772">
    <property type="entry name" value="OGT"/>
    <property type="match status" value="1"/>
</dbReference>
<dbReference type="HOGENOM" id="CLU_000445_52_2_6"/>
<dbReference type="InterPro" id="IPR008332">
    <property type="entry name" value="MethylG_MeTrfase_N"/>
</dbReference>
<keyword evidence="4 9" id="KW-0489">Methyltransferase</keyword>
<dbReference type="SUPFAM" id="SSF53155">
    <property type="entry name" value="Methylated DNA-protein cysteine methyltransferase domain"/>
    <property type="match status" value="1"/>
</dbReference>
<dbReference type="PANTHER" id="PTHR10815:SF5">
    <property type="entry name" value="METHYLATED-DNA--PROTEIN-CYSTEINE METHYLTRANSFERASE"/>
    <property type="match status" value="1"/>
</dbReference>
<keyword evidence="13" id="KW-1185">Reference proteome</keyword>
<evidence type="ECO:0000313" key="12">
    <source>
        <dbReference type="EMBL" id="EEX51093.1"/>
    </source>
</evidence>
<evidence type="ECO:0000256" key="3">
    <source>
        <dbReference type="ARBA" id="ARBA00022490"/>
    </source>
</evidence>
<evidence type="ECO:0000256" key="5">
    <source>
        <dbReference type="ARBA" id="ARBA00022679"/>
    </source>
</evidence>
<protein>
    <recommendedName>
        <fullName evidence="9">Methylated-DNA--protein-cysteine methyltransferase</fullName>
        <ecNumber evidence="9">2.1.1.63</ecNumber>
    </recommendedName>
    <alternativeName>
        <fullName evidence="9">6-O-methylguanine-DNA methyltransferase</fullName>
        <shortName evidence="9">MGMT</shortName>
    </alternativeName>
    <alternativeName>
        <fullName evidence="9">O-6-methylguanine-DNA-alkyltransferase</fullName>
    </alternativeName>
</protein>
<dbReference type="InterPro" id="IPR023546">
    <property type="entry name" value="MGMT"/>
</dbReference>
<dbReference type="InterPro" id="IPR014048">
    <property type="entry name" value="MethylDNA_cys_MeTrfase_DNA-bd"/>
</dbReference>
<evidence type="ECO:0000259" key="11">
    <source>
        <dbReference type="Pfam" id="PF02870"/>
    </source>
</evidence>
<dbReference type="PANTHER" id="PTHR10815">
    <property type="entry name" value="METHYLATED-DNA--PROTEIN-CYSTEINE METHYLTRANSFERASE"/>
    <property type="match status" value="1"/>
</dbReference>
<dbReference type="Proteomes" id="UP000005519">
    <property type="component" value="Unassembled WGS sequence"/>
</dbReference>
<feature type="active site" description="Nucleophile; methyl group acceptor" evidence="9">
    <location>
        <position position="113"/>
    </location>
</feature>
<organism evidence="12 13">
    <name type="scientific">Pasteurella dagmatis ATCC 43325</name>
    <dbReference type="NCBI Taxonomy" id="667128"/>
    <lineage>
        <taxon>Bacteria</taxon>
        <taxon>Pseudomonadati</taxon>
        <taxon>Pseudomonadota</taxon>
        <taxon>Gammaproteobacteria</taxon>
        <taxon>Pasteurellales</taxon>
        <taxon>Pasteurellaceae</taxon>
        <taxon>Pasteurella</taxon>
    </lineage>
</organism>
<gene>
    <name evidence="12" type="primary">ogt</name>
    <name evidence="12" type="ORF">HMPREF0621_0283</name>
</gene>
<evidence type="ECO:0000256" key="1">
    <source>
        <dbReference type="ARBA" id="ARBA00001286"/>
    </source>
</evidence>
<dbReference type="Gene3D" id="3.30.160.70">
    <property type="entry name" value="Methylated DNA-protein cysteine methyltransferase domain"/>
    <property type="match status" value="1"/>
</dbReference>
<dbReference type="FunFam" id="1.10.10.10:FF:000214">
    <property type="entry name" value="Methylated-DNA--protein-cysteine methyltransferase"/>
    <property type="match status" value="1"/>
</dbReference>
<keyword evidence="5 9" id="KW-0808">Transferase</keyword>
<dbReference type="NCBIfam" id="TIGR00589">
    <property type="entry name" value="ogt"/>
    <property type="match status" value="1"/>
</dbReference>
<dbReference type="STRING" id="667128.HMPREF0621_0283"/>